<dbReference type="GO" id="GO:0046872">
    <property type="term" value="F:metal ion binding"/>
    <property type="evidence" value="ECO:0007669"/>
    <property type="project" value="UniProtKB-KW"/>
</dbReference>
<feature type="binding site" evidence="9">
    <location>
        <position position="251"/>
    </location>
    <ligand>
        <name>Fe(2+)</name>
        <dbReference type="ChEBI" id="CHEBI:29033"/>
    </ligand>
</feature>
<comment type="subcellular location">
    <subcellularLocation>
        <location evidence="9 10">Cytoplasm</location>
    </subcellularLocation>
</comment>
<dbReference type="UniPathway" id="UPA00252">
    <property type="reaction ID" value="UER00325"/>
</dbReference>
<name>A0A8J3E054_9RHOB</name>
<keyword evidence="6 9" id="KW-0456">Lyase</keyword>
<protein>
    <recommendedName>
        <fullName evidence="9 10">Ferrochelatase</fullName>
        <ecNumber evidence="9 10">4.98.1.1</ecNumber>
    </recommendedName>
    <alternativeName>
        <fullName evidence="9">Heme synthase</fullName>
    </alternativeName>
    <alternativeName>
        <fullName evidence="9">Protoheme ferro-lyase</fullName>
    </alternativeName>
</protein>
<dbReference type="AlphaFoldDB" id="A0A8J3E054"/>
<proteinExistence type="inferred from homology"/>
<keyword evidence="5 9" id="KW-0350">Heme biosynthesis</keyword>
<dbReference type="SUPFAM" id="SSF53800">
    <property type="entry name" value="Chelatase"/>
    <property type="match status" value="1"/>
</dbReference>
<evidence type="ECO:0000256" key="6">
    <source>
        <dbReference type="ARBA" id="ARBA00023239"/>
    </source>
</evidence>
<dbReference type="FunFam" id="3.40.50.1400:FF:000002">
    <property type="entry name" value="Ferrochelatase"/>
    <property type="match status" value="1"/>
</dbReference>
<evidence type="ECO:0000256" key="4">
    <source>
        <dbReference type="ARBA" id="ARBA00023004"/>
    </source>
</evidence>
<keyword evidence="12" id="KW-1185">Reference proteome</keyword>
<dbReference type="EMBL" id="BMCP01000006">
    <property type="protein sequence ID" value="GGE52928.1"/>
    <property type="molecule type" value="Genomic_DNA"/>
</dbReference>
<keyword evidence="7 9" id="KW-0627">Porphyrin biosynthesis</keyword>
<gene>
    <name evidence="9 11" type="primary">hemH</name>
    <name evidence="11" type="ORF">GCM10007276_32410</name>
</gene>
<dbReference type="InterPro" id="IPR019772">
    <property type="entry name" value="Ferrochelatase_AS"/>
</dbReference>
<evidence type="ECO:0000256" key="3">
    <source>
        <dbReference type="ARBA" id="ARBA00022723"/>
    </source>
</evidence>
<dbReference type="InterPro" id="IPR033659">
    <property type="entry name" value="Ferrochelatase_N"/>
</dbReference>
<feature type="binding site" evidence="9">
    <location>
        <position position="332"/>
    </location>
    <ligand>
        <name>Fe(2+)</name>
        <dbReference type="ChEBI" id="CHEBI:29033"/>
    </ligand>
</feature>
<evidence type="ECO:0000256" key="8">
    <source>
        <dbReference type="ARBA" id="ARBA00024536"/>
    </source>
</evidence>
<keyword evidence="3 9" id="KW-0479">Metal-binding</keyword>
<evidence type="ECO:0000313" key="12">
    <source>
        <dbReference type="Proteomes" id="UP000602745"/>
    </source>
</evidence>
<dbReference type="InterPro" id="IPR001015">
    <property type="entry name" value="Ferrochelatase"/>
</dbReference>
<keyword evidence="2 9" id="KW-0963">Cytoplasm</keyword>
<dbReference type="HAMAP" id="MF_00323">
    <property type="entry name" value="Ferrochelatase"/>
    <property type="match status" value="1"/>
</dbReference>
<evidence type="ECO:0000256" key="9">
    <source>
        <dbReference type="HAMAP-Rule" id="MF_00323"/>
    </source>
</evidence>
<dbReference type="GO" id="GO:0005737">
    <property type="term" value="C:cytoplasm"/>
    <property type="evidence" value="ECO:0007669"/>
    <property type="project" value="UniProtKB-SubCell"/>
</dbReference>
<dbReference type="NCBIfam" id="TIGR00109">
    <property type="entry name" value="hemH"/>
    <property type="match status" value="1"/>
</dbReference>
<reference evidence="11" key="2">
    <citation type="submission" date="2020-09" db="EMBL/GenBank/DDBJ databases">
        <authorList>
            <person name="Sun Q."/>
            <person name="Sedlacek I."/>
        </authorList>
    </citation>
    <scope>NUCLEOTIDE SEQUENCE</scope>
    <source>
        <strain evidence="11">CCM 7684</strain>
    </source>
</reference>
<comment type="caution">
    <text evidence="11">The sequence shown here is derived from an EMBL/GenBank/DDBJ whole genome shotgun (WGS) entry which is preliminary data.</text>
</comment>
<dbReference type="Proteomes" id="UP000602745">
    <property type="component" value="Unassembled WGS sequence"/>
</dbReference>
<evidence type="ECO:0000256" key="10">
    <source>
        <dbReference type="RuleBase" id="RU000607"/>
    </source>
</evidence>
<dbReference type="Gene3D" id="3.40.50.1400">
    <property type="match status" value="2"/>
</dbReference>
<dbReference type="InterPro" id="IPR033644">
    <property type="entry name" value="Ferrochelatase_C"/>
</dbReference>
<keyword evidence="4 9" id="KW-0408">Iron</keyword>
<evidence type="ECO:0000256" key="2">
    <source>
        <dbReference type="ARBA" id="ARBA00022490"/>
    </source>
</evidence>
<comment type="similarity">
    <text evidence="1 9 10">Belongs to the ferrochelatase family.</text>
</comment>
<dbReference type="GO" id="GO:0006783">
    <property type="term" value="P:heme biosynthetic process"/>
    <property type="evidence" value="ECO:0007669"/>
    <property type="project" value="UniProtKB-UniRule"/>
</dbReference>
<organism evidence="11 12">
    <name type="scientific">Agaricicola taiwanensis</name>
    <dbReference type="NCBI Taxonomy" id="591372"/>
    <lineage>
        <taxon>Bacteria</taxon>
        <taxon>Pseudomonadati</taxon>
        <taxon>Pseudomonadota</taxon>
        <taxon>Alphaproteobacteria</taxon>
        <taxon>Rhodobacterales</taxon>
        <taxon>Paracoccaceae</taxon>
        <taxon>Agaricicola</taxon>
    </lineage>
</organism>
<accession>A0A8J3E054</accession>
<evidence type="ECO:0000256" key="1">
    <source>
        <dbReference type="ARBA" id="ARBA00007718"/>
    </source>
</evidence>
<comment type="pathway">
    <text evidence="9 10">Porphyrin-containing compound metabolism; protoheme biosynthesis; protoheme from protoporphyrin-IX: step 1/1.</text>
</comment>
<sequence>MRARHRAAQWRTGWTLGGGSPKFPAIKRGSAFMSVSHPVEVTRHSPTGHPPVQARRVGVLIVNLGTPDGTDYWSMRRYLKEFLSDKRVIDEPRWKWWPILNLIILQTRPQKKGRDYETIWNRELDESPLRTITRSQSQKLSGLLGDVPEVVVDWGMRYGNPSIPSRLEALQTMGCDRILVVPLYPQYSAATTATVADKAFDALKEMRWQPAVRIAPPWHDDPVYIEAITSQMTKHIAGLGWDPEVVLASFHGVPQRYLELGDPYHCHCVKTARLMREKLGWSEDRLRLTFQSLFGPEEWLKPYTDKTVEALAKSGVKRLAIVNPGFTADCLETLEEIAGENAEIFKHHGGEQFAAIPCLNDTEAGMRVIETVTRRELSGWV</sequence>
<dbReference type="GO" id="GO:0004325">
    <property type="term" value="F:ferrochelatase activity"/>
    <property type="evidence" value="ECO:0007669"/>
    <property type="project" value="UniProtKB-UniRule"/>
</dbReference>
<dbReference type="PROSITE" id="PS00534">
    <property type="entry name" value="FERROCHELATASE"/>
    <property type="match status" value="1"/>
</dbReference>
<comment type="function">
    <text evidence="9 10">Catalyzes the ferrous insertion into protoporphyrin IX.</text>
</comment>
<dbReference type="PANTHER" id="PTHR11108:SF1">
    <property type="entry name" value="FERROCHELATASE, MITOCHONDRIAL"/>
    <property type="match status" value="1"/>
</dbReference>
<dbReference type="PANTHER" id="PTHR11108">
    <property type="entry name" value="FERROCHELATASE"/>
    <property type="match status" value="1"/>
</dbReference>
<dbReference type="EC" id="4.98.1.1" evidence="9 10"/>
<evidence type="ECO:0000256" key="7">
    <source>
        <dbReference type="ARBA" id="ARBA00023244"/>
    </source>
</evidence>
<reference evidence="11" key="1">
    <citation type="journal article" date="2014" name="Int. J. Syst. Evol. Microbiol.">
        <title>Complete genome sequence of Corynebacterium casei LMG S-19264T (=DSM 44701T), isolated from a smear-ripened cheese.</title>
        <authorList>
            <consortium name="US DOE Joint Genome Institute (JGI-PGF)"/>
            <person name="Walter F."/>
            <person name="Albersmeier A."/>
            <person name="Kalinowski J."/>
            <person name="Ruckert C."/>
        </authorList>
    </citation>
    <scope>NUCLEOTIDE SEQUENCE</scope>
    <source>
        <strain evidence="11">CCM 7684</strain>
    </source>
</reference>
<comment type="catalytic activity">
    <reaction evidence="9 10">
        <text>heme b + 2 H(+) = protoporphyrin IX + Fe(2+)</text>
        <dbReference type="Rhea" id="RHEA:22584"/>
        <dbReference type="ChEBI" id="CHEBI:15378"/>
        <dbReference type="ChEBI" id="CHEBI:29033"/>
        <dbReference type="ChEBI" id="CHEBI:57306"/>
        <dbReference type="ChEBI" id="CHEBI:60344"/>
        <dbReference type="EC" id="4.98.1.1"/>
    </reaction>
</comment>
<dbReference type="Pfam" id="PF00762">
    <property type="entry name" value="Ferrochelatase"/>
    <property type="match status" value="1"/>
</dbReference>
<dbReference type="CDD" id="cd03411">
    <property type="entry name" value="Ferrochelatase_N"/>
    <property type="match status" value="1"/>
</dbReference>
<evidence type="ECO:0000313" key="11">
    <source>
        <dbReference type="EMBL" id="GGE52928.1"/>
    </source>
</evidence>
<dbReference type="CDD" id="cd00419">
    <property type="entry name" value="Ferrochelatase_C"/>
    <property type="match status" value="1"/>
</dbReference>
<evidence type="ECO:0000256" key="5">
    <source>
        <dbReference type="ARBA" id="ARBA00023133"/>
    </source>
</evidence>
<comment type="catalytic activity">
    <reaction evidence="8">
        <text>Fe-coproporphyrin III + 2 H(+) = coproporphyrin III + Fe(2+)</text>
        <dbReference type="Rhea" id="RHEA:49572"/>
        <dbReference type="ChEBI" id="CHEBI:15378"/>
        <dbReference type="ChEBI" id="CHEBI:29033"/>
        <dbReference type="ChEBI" id="CHEBI:68438"/>
        <dbReference type="ChEBI" id="CHEBI:131725"/>
        <dbReference type="EC" id="4.99.1.9"/>
    </reaction>
    <physiologicalReaction direction="right-to-left" evidence="8">
        <dbReference type="Rhea" id="RHEA:49574"/>
    </physiologicalReaction>
</comment>